<dbReference type="Proteomes" id="UP000789901">
    <property type="component" value="Unassembled WGS sequence"/>
</dbReference>
<feature type="non-terminal residue" evidence="1">
    <location>
        <position position="100"/>
    </location>
</feature>
<comment type="caution">
    <text evidence="1">The sequence shown here is derived from an EMBL/GenBank/DDBJ whole genome shotgun (WGS) entry which is preliminary data.</text>
</comment>
<protein>
    <submittedName>
        <fullName evidence="1">24470_t:CDS:1</fullName>
    </submittedName>
</protein>
<evidence type="ECO:0000313" key="1">
    <source>
        <dbReference type="EMBL" id="CAG8852627.1"/>
    </source>
</evidence>
<name>A0ABN7XCL1_GIGMA</name>
<proteinExistence type="predicted"/>
<dbReference type="EMBL" id="CAJVQB010114485">
    <property type="protein sequence ID" value="CAG8852627.1"/>
    <property type="molecule type" value="Genomic_DNA"/>
</dbReference>
<gene>
    <name evidence="1" type="ORF">GMARGA_LOCUS41448</name>
</gene>
<evidence type="ECO:0000313" key="2">
    <source>
        <dbReference type="Proteomes" id="UP000789901"/>
    </source>
</evidence>
<keyword evidence="2" id="KW-1185">Reference proteome</keyword>
<reference evidence="1 2" key="1">
    <citation type="submission" date="2021-06" db="EMBL/GenBank/DDBJ databases">
        <authorList>
            <person name="Kallberg Y."/>
            <person name="Tangrot J."/>
            <person name="Rosling A."/>
        </authorList>
    </citation>
    <scope>NUCLEOTIDE SEQUENCE [LARGE SCALE GENOMIC DNA]</scope>
    <source>
        <strain evidence="1 2">120-4 pot B 10/14</strain>
    </source>
</reference>
<feature type="non-terminal residue" evidence="1">
    <location>
        <position position="1"/>
    </location>
</feature>
<accession>A0ABN7XCL1</accession>
<organism evidence="1 2">
    <name type="scientific">Gigaspora margarita</name>
    <dbReference type="NCBI Taxonomy" id="4874"/>
    <lineage>
        <taxon>Eukaryota</taxon>
        <taxon>Fungi</taxon>
        <taxon>Fungi incertae sedis</taxon>
        <taxon>Mucoromycota</taxon>
        <taxon>Glomeromycotina</taxon>
        <taxon>Glomeromycetes</taxon>
        <taxon>Diversisporales</taxon>
        <taxon>Gigasporaceae</taxon>
        <taxon>Gigaspora</taxon>
    </lineage>
</organism>
<sequence length="100" mass="11875">SRGELARKYEIKEKLYSALKSKAEINDLSEKLLTKYLEQKKELQQLFSHFIQKKNIQKKNIIAPQIKDQGAEKNLVNKPRPYFRVKRQMVFIILSLLLPF</sequence>